<evidence type="ECO:0000313" key="1">
    <source>
        <dbReference type="EMBL" id="CAA9355414.1"/>
    </source>
</evidence>
<dbReference type="InterPro" id="IPR005560">
    <property type="entry name" value="Csp_YhjQ"/>
</dbReference>
<name>A0A6J4MBQ2_9ACTN</name>
<protein>
    <submittedName>
        <fullName evidence="1">Uncharacterized cysteine-rich DUF326 protein bsYhjQ/STM1261</fullName>
    </submittedName>
</protein>
<organism evidence="1">
    <name type="scientific">uncultured Nocardioidaceae bacterium</name>
    <dbReference type="NCBI Taxonomy" id="253824"/>
    <lineage>
        <taxon>Bacteria</taxon>
        <taxon>Bacillati</taxon>
        <taxon>Actinomycetota</taxon>
        <taxon>Actinomycetes</taxon>
        <taxon>Propionibacteriales</taxon>
        <taxon>Nocardioidaceae</taxon>
        <taxon>environmental samples</taxon>
    </lineage>
</organism>
<proteinExistence type="predicted"/>
<dbReference type="CDD" id="cd08026">
    <property type="entry name" value="DUF326"/>
    <property type="match status" value="1"/>
</dbReference>
<gene>
    <name evidence="1" type="ORF">AVDCRST_MAG46-2875</name>
</gene>
<reference evidence="1" key="1">
    <citation type="submission" date="2020-02" db="EMBL/GenBank/DDBJ databases">
        <authorList>
            <person name="Meier V. D."/>
        </authorList>
    </citation>
    <scope>NUCLEOTIDE SEQUENCE</scope>
    <source>
        <strain evidence="1">AVDCRST_MAG46</strain>
    </source>
</reference>
<dbReference type="Gene3D" id="1.20.1270.360">
    <property type="match status" value="1"/>
</dbReference>
<dbReference type="AlphaFoldDB" id="A0A6J4MBQ2"/>
<dbReference type="PANTHER" id="PTHR37310">
    <property type="entry name" value="CYTOPLASMIC PROTEIN-RELATED"/>
    <property type="match status" value="1"/>
</dbReference>
<dbReference type="InterPro" id="IPR044543">
    <property type="entry name" value="YHJQ-like"/>
</dbReference>
<accession>A0A6J4MBQ2</accession>
<dbReference type="EMBL" id="CADCUD010000199">
    <property type="protein sequence ID" value="CAA9355414.1"/>
    <property type="molecule type" value="Genomic_DNA"/>
</dbReference>
<sequence>MTGHQMSQDMRQCIDHCTACHQICLRTIQHCLDMGGKHAEQAHVRVMADCAQICTVSADFMLRMSDLHGRTCGVCAEACQRCADDCDRVGGGTDPQMKQCADACRRCAESCRKMAAAA</sequence>
<dbReference type="PANTHER" id="PTHR37310:SF1">
    <property type="entry name" value="CYTOPLASMIC PROTEIN"/>
    <property type="match status" value="1"/>
</dbReference>
<dbReference type="Pfam" id="PF03860">
    <property type="entry name" value="Csp"/>
    <property type="match status" value="1"/>
</dbReference>